<dbReference type="PANTHER" id="PTHR42977:SF1">
    <property type="entry name" value="BLR6576 PROTEIN"/>
    <property type="match status" value="1"/>
</dbReference>
<feature type="signal peptide" evidence="1">
    <location>
        <begin position="1"/>
        <end position="20"/>
    </location>
</feature>
<dbReference type="Gene3D" id="3.40.50.1820">
    <property type="entry name" value="alpha/beta hydrolase"/>
    <property type="match status" value="1"/>
</dbReference>
<dbReference type="Pfam" id="PF00561">
    <property type="entry name" value="Abhydrolase_1"/>
    <property type="match status" value="1"/>
</dbReference>
<dbReference type="PANTHER" id="PTHR42977">
    <property type="entry name" value="HYDROLASE-RELATED"/>
    <property type="match status" value="1"/>
</dbReference>
<gene>
    <name evidence="3" type="ORF">LZC94_19695</name>
</gene>
<accession>A0ABZ2MA97</accession>
<keyword evidence="3" id="KW-0378">Hydrolase</keyword>
<dbReference type="PROSITE" id="PS51257">
    <property type="entry name" value="PROKAR_LIPOPROTEIN"/>
    <property type="match status" value="1"/>
</dbReference>
<dbReference type="SUPFAM" id="SSF53474">
    <property type="entry name" value="alpha/beta-Hydrolases"/>
    <property type="match status" value="1"/>
</dbReference>
<keyword evidence="1" id="KW-0732">Signal</keyword>
<dbReference type="PRINTS" id="PR00111">
    <property type="entry name" value="ABHYDROLASE"/>
</dbReference>
<dbReference type="InterPro" id="IPR000073">
    <property type="entry name" value="AB_hydrolase_1"/>
</dbReference>
<proteinExistence type="predicted"/>
<dbReference type="RefSeq" id="WP_394829058.1">
    <property type="nucleotide sequence ID" value="NZ_CP089984.1"/>
</dbReference>
<reference evidence="3 4" key="1">
    <citation type="submission" date="2021-12" db="EMBL/GenBank/DDBJ databases">
        <title>Discovery of the Pendulisporaceae a myxobacterial family with distinct sporulation behavior and unique specialized metabolism.</title>
        <authorList>
            <person name="Garcia R."/>
            <person name="Popoff A."/>
            <person name="Bader C.D."/>
            <person name="Loehr J."/>
            <person name="Walesch S."/>
            <person name="Walt C."/>
            <person name="Boldt J."/>
            <person name="Bunk B."/>
            <person name="Haeckl F.J.F.P.J."/>
            <person name="Gunesch A.P."/>
            <person name="Birkelbach J."/>
            <person name="Nuebel U."/>
            <person name="Pietschmann T."/>
            <person name="Bach T."/>
            <person name="Mueller R."/>
        </authorList>
    </citation>
    <scope>NUCLEOTIDE SEQUENCE [LARGE SCALE GENOMIC DNA]</scope>
    <source>
        <strain evidence="3 4">MSr11954</strain>
    </source>
</reference>
<evidence type="ECO:0000313" key="4">
    <source>
        <dbReference type="Proteomes" id="UP001370348"/>
    </source>
</evidence>
<organism evidence="3 4">
    <name type="scientific">Pendulispora albinea</name>
    <dbReference type="NCBI Taxonomy" id="2741071"/>
    <lineage>
        <taxon>Bacteria</taxon>
        <taxon>Pseudomonadati</taxon>
        <taxon>Myxococcota</taxon>
        <taxon>Myxococcia</taxon>
        <taxon>Myxococcales</taxon>
        <taxon>Sorangiineae</taxon>
        <taxon>Pendulisporaceae</taxon>
        <taxon>Pendulispora</taxon>
    </lineage>
</organism>
<evidence type="ECO:0000256" key="1">
    <source>
        <dbReference type="SAM" id="SignalP"/>
    </source>
</evidence>
<keyword evidence="4" id="KW-1185">Reference proteome</keyword>
<dbReference type="EMBL" id="CP089984">
    <property type="protein sequence ID" value="WXB19442.1"/>
    <property type="molecule type" value="Genomic_DNA"/>
</dbReference>
<feature type="domain" description="AB hydrolase-1" evidence="2">
    <location>
        <begin position="60"/>
        <end position="303"/>
    </location>
</feature>
<name>A0ABZ2MA97_9BACT</name>
<feature type="chain" id="PRO_5047078647" evidence="1">
    <location>
        <begin position="21"/>
        <end position="322"/>
    </location>
</feature>
<evidence type="ECO:0000313" key="3">
    <source>
        <dbReference type="EMBL" id="WXB19442.1"/>
    </source>
</evidence>
<protein>
    <submittedName>
        <fullName evidence="3">Alpha/beta hydrolase</fullName>
    </submittedName>
</protein>
<dbReference type="PRINTS" id="PR00412">
    <property type="entry name" value="EPOXHYDRLASE"/>
</dbReference>
<sequence>MLSWKTIVTSWVAAGGIGLAACANPAVPPPAANTAITTYRTARIDGVNVFYREAGPPDAPVLLLLHGFPSSSRTFEPLFHRLSNEYRLIAPDYPGFGHSDAPPPDQFDYTFDHLAEVMDHFAQALSLTRYTLVMHDYGGPVGFRLAIRHPERVQALVIQNANSYEEGLGPLWDTRRAFWADRAKNEAAVRANLLSPEAARKRHLGSTPHPERIDPDTWTDESAFLERPGQATIQLELFYDYRTNVAQYPKWQAYLREARPPTLVLWGKNDPSFMPQGATAYARDLPNAEIHMLEAGHFPLDEAADTIAASMREFLSRKGAPR</sequence>
<dbReference type="Proteomes" id="UP001370348">
    <property type="component" value="Chromosome"/>
</dbReference>
<evidence type="ECO:0000259" key="2">
    <source>
        <dbReference type="Pfam" id="PF00561"/>
    </source>
</evidence>
<dbReference type="InterPro" id="IPR029058">
    <property type="entry name" value="AB_hydrolase_fold"/>
</dbReference>
<dbReference type="InterPro" id="IPR051340">
    <property type="entry name" value="Haloalkane_dehalogenase"/>
</dbReference>
<dbReference type="GO" id="GO:0016787">
    <property type="term" value="F:hydrolase activity"/>
    <property type="evidence" value="ECO:0007669"/>
    <property type="project" value="UniProtKB-KW"/>
</dbReference>
<dbReference type="InterPro" id="IPR000639">
    <property type="entry name" value="Epox_hydrolase-like"/>
</dbReference>